<reference evidence="1 2" key="1">
    <citation type="journal article" date="2012" name="New Phytol.">
        <title>Insight into trade-off between wood decay and parasitism from the genome of a fungal forest pathogen.</title>
        <authorList>
            <person name="Olson A."/>
            <person name="Aerts A."/>
            <person name="Asiegbu F."/>
            <person name="Belbahri L."/>
            <person name="Bouzid O."/>
            <person name="Broberg A."/>
            <person name="Canback B."/>
            <person name="Coutinho P.M."/>
            <person name="Cullen D."/>
            <person name="Dalman K."/>
            <person name="Deflorio G."/>
            <person name="van Diepen L.T."/>
            <person name="Dunand C."/>
            <person name="Duplessis S."/>
            <person name="Durling M."/>
            <person name="Gonthier P."/>
            <person name="Grimwood J."/>
            <person name="Fossdal C.G."/>
            <person name="Hansson D."/>
            <person name="Henrissat B."/>
            <person name="Hietala A."/>
            <person name="Himmelstrand K."/>
            <person name="Hoffmeister D."/>
            <person name="Hogberg N."/>
            <person name="James T.Y."/>
            <person name="Karlsson M."/>
            <person name="Kohler A."/>
            <person name="Kues U."/>
            <person name="Lee Y.H."/>
            <person name="Lin Y.C."/>
            <person name="Lind M."/>
            <person name="Lindquist E."/>
            <person name="Lombard V."/>
            <person name="Lucas S."/>
            <person name="Lunden K."/>
            <person name="Morin E."/>
            <person name="Murat C."/>
            <person name="Park J."/>
            <person name="Raffaello T."/>
            <person name="Rouze P."/>
            <person name="Salamov A."/>
            <person name="Schmutz J."/>
            <person name="Solheim H."/>
            <person name="Stahlberg J."/>
            <person name="Velez H."/>
            <person name="de Vries R.P."/>
            <person name="Wiebenga A."/>
            <person name="Woodward S."/>
            <person name="Yakovlev I."/>
            <person name="Garbelotto M."/>
            <person name="Martin F."/>
            <person name="Grigoriev I.V."/>
            <person name="Stenlid J."/>
        </authorList>
    </citation>
    <scope>NUCLEOTIDE SEQUENCE [LARGE SCALE GENOMIC DNA]</scope>
    <source>
        <strain evidence="1 2">TC 32-1</strain>
    </source>
</reference>
<dbReference type="GeneID" id="20669176"/>
<dbReference type="OrthoDB" id="2742659at2759"/>
<dbReference type="RefSeq" id="XP_009549211.1">
    <property type="nucleotide sequence ID" value="XM_009550916.1"/>
</dbReference>
<organism evidence="1 2">
    <name type="scientific">Heterobasidion irregulare (strain TC 32-1)</name>
    <dbReference type="NCBI Taxonomy" id="747525"/>
    <lineage>
        <taxon>Eukaryota</taxon>
        <taxon>Fungi</taxon>
        <taxon>Dikarya</taxon>
        <taxon>Basidiomycota</taxon>
        <taxon>Agaricomycotina</taxon>
        <taxon>Agaricomycetes</taxon>
        <taxon>Russulales</taxon>
        <taxon>Bondarzewiaceae</taxon>
        <taxon>Heterobasidion</taxon>
        <taxon>Heterobasidion annosum species complex</taxon>
    </lineage>
</organism>
<evidence type="ECO:0000313" key="1">
    <source>
        <dbReference type="EMBL" id="ETW78927.1"/>
    </source>
</evidence>
<dbReference type="InParanoid" id="W4JZF4"/>
<keyword evidence="2" id="KW-1185">Reference proteome</keyword>
<dbReference type="HOGENOM" id="CLU_177419_0_0_1"/>
<sequence length="88" mass="10178">YHHRVARHKPFLSPAAVRKRLIWVKENMTRDWNEVIWTDEAKLPGEEFLPENIQPTFKSGRKSIMVWGCIAYGVKGSLIKLGFPPATM</sequence>
<evidence type="ECO:0008006" key="3">
    <source>
        <dbReference type="Google" id="ProtNLM"/>
    </source>
</evidence>
<dbReference type="GO" id="GO:0003676">
    <property type="term" value="F:nucleic acid binding"/>
    <property type="evidence" value="ECO:0007669"/>
    <property type="project" value="InterPro"/>
</dbReference>
<dbReference type="Gene3D" id="3.30.420.10">
    <property type="entry name" value="Ribonuclease H-like superfamily/Ribonuclease H"/>
    <property type="match status" value="1"/>
</dbReference>
<dbReference type="STRING" id="747525.W4JZF4"/>
<feature type="non-terminal residue" evidence="1">
    <location>
        <position position="1"/>
    </location>
</feature>
<dbReference type="KEGG" id="hir:HETIRDRAFT_247513"/>
<dbReference type="AlphaFoldDB" id="W4JZF4"/>
<name>W4JZF4_HETIT</name>
<proteinExistence type="predicted"/>
<gene>
    <name evidence="1" type="ORF">HETIRDRAFT_247513</name>
</gene>
<feature type="non-terminal residue" evidence="1">
    <location>
        <position position="88"/>
    </location>
</feature>
<evidence type="ECO:0000313" key="2">
    <source>
        <dbReference type="Proteomes" id="UP000030671"/>
    </source>
</evidence>
<dbReference type="Proteomes" id="UP000030671">
    <property type="component" value="Unassembled WGS sequence"/>
</dbReference>
<dbReference type="EMBL" id="KI925461">
    <property type="protein sequence ID" value="ETW78927.1"/>
    <property type="molecule type" value="Genomic_DNA"/>
</dbReference>
<accession>W4JZF4</accession>
<dbReference type="InterPro" id="IPR036397">
    <property type="entry name" value="RNaseH_sf"/>
</dbReference>
<protein>
    <recommendedName>
        <fullName evidence="3">Transposase Tc1-like domain-containing protein</fullName>
    </recommendedName>
</protein>